<dbReference type="RefSeq" id="XP_046065077.1">
    <property type="nucleotide sequence ID" value="XM_046202266.1"/>
</dbReference>
<reference evidence="3" key="2">
    <citation type="submission" date="2021-01" db="EMBL/GenBank/DDBJ databases">
        <authorList>
            <person name="Schikora-Tamarit M.A."/>
        </authorList>
    </citation>
    <scope>NUCLEOTIDE SEQUENCE</scope>
    <source>
        <strain evidence="3">CBS6075</strain>
    </source>
</reference>
<sequence>MVSTPSSSTKSSRLSLTPIPCSPETVPSSSIASFDISFISSWATFFCSGSKITRTCRLPSPACPAAVASKSAASSLVIVRVISSGSLETGTQTSVGRMVAFGLTFLAHCNEFHSNVFRTVQIRSLSSSSLAIPILNPWFFLATLLIDATSSLRDSLLVAPTLSKSIWSGAQSSLEPAPISQTARICLSSMNSTALQLIPILNRSVTVLVAFPISLKLMVAITSFCGLK</sequence>
<accession>A0A9P8PHL7</accession>
<feature type="transmembrane region" description="Helical" evidence="2">
    <location>
        <begin position="205"/>
        <end position="227"/>
    </location>
</feature>
<feature type="compositionally biased region" description="Low complexity" evidence="1">
    <location>
        <begin position="1"/>
        <end position="18"/>
    </location>
</feature>
<evidence type="ECO:0000313" key="3">
    <source>
        <dbReference type="EMBL" id="KAH3671962.1"/>
    </source>
</evidence>
<evidence type="ECO:0000313" key="4">
    <source>
        <dbReference type="Proteomes" id="UP000769157"/>
    </source>
</evidence>
<protein>
    <submittedName>
        <fullName evidence="3">Uncharacterized protein</fullName>
    </submittedName>
</protein>
<comment type="caution">
    <text evidence="3">The sequence shown here is derived from an EMBL/GenBank/DDBJ whole genome shotgun (WGS) entry which is preliminary data.</text>
</comment>
<dbReference type="Proteomes" id="UP000769157">
    <property type="component" value="Unassembled WGS sequence"/>
</dbReference>
<evidence type="ECO:0000256" key="2">
    <source>
        <dbReference type="SAM" id="Phobius"/>
    </source>
</evidence>
<keyword evidence="4" id="KW-1185">Reference proteome</keyword>
<organism evidence="3 4">
    <name type="scientific">Ogataea philodendri</name>
    <dbReference type="NCBI Taxonomy" id="1378263"/>
    <lineage>
        <taxon>Eukaryota</taxon>
        <taxon>Fungi</taxon>
        <taxon>Dikarya</taxon>
        <taxon>Ascomycota</taxon>
        <taxon>Saccharomycotina</taxon>
        <taxon>Pichiomycetes</taxon>
        <taxon>Pichiales</taxon>
        <taxon>Pichiaceae</taxon>
        <taxon>Ogataea</taxon>
    </lineage>
</organism>
<gene>
    <name evidence="3" type="ORF">OGAPHI_000148</name>
</gene>
<keyword evidence="2" id="KW-1133">Transmembrane helix</keyword>
<dbReference type="GeneID" id="70232116"/>
<proteinExistence type="predicted"/>
<keyword evidence="2" id="KW-0812">Transmembrane</keyword>
<name>A0A9P8PHL7_9ASCO</name>
<reference evidence="3" key="1">
    <citation type="journal article" date="2021" name="Open Biol.">
        <title>Shared evolutionary footprints suggest mitochondrial oxidative damage underlies multiple complex I losses in fungi.</title>
        <authorList>
            <person name="Schikora-Tamarit M.A."/>
            <person name="Marcet-Houben M."/>
            <person name="Nosek J."/>
            <person name="Gabaldon T."/>
        </authorList>
    </citation>
    <scope>NUCLEOTIDE SEQUENCE</scope>
    <source>
        <strain evidence="3">CBS6075</strain>
    </source>
</reference>
<feature type="region of interest" description="Disordered" evidence="1">
    <location>
        <begin position="1"/>
        <end position="26"/>
    </location>
</feature>
<dbReference type="EMBL" id="JAEUBE010000042">
    <property type="protein sequence ID" value="KAH3671962.1"/>
    <property type="molecule type" value="Genomic_DNA"/>
</dbReference>
<keyword evidence="2" id="KW-0472">Membrane</keyword>
<evidence type="ECO:0000256" key="1">
    <source>
        <dbReference type="SAM" id="MobiDB-lite"/>
    </source>
</evidence>
<dbReference type="AlphaFoldDB" id="A0A9P8PHL7"/>